<protein>
    <submittedName>
        <fullName evidence="2">Uncharacterized protein</fullName>
    </submittedName>
</protein>
<dbReference type="GO" id="GO:0016020">
    <property type="term" value="C:membrane"/>
    <property type="evidence" value="ECO:0007669"/>
    <property type="project" value="TreeGrafter"/>
</dbReference>
<dbReference type="PATRIC" id="fig|1307761.3.peg.2566"/>
<dbReference type="PROSITE" id="PS50244">
    <property type="entry name" value="S5A_REDUCTASE"/>
    <property type="match status" value="1"/>
</dbReference>
<name>V5WL54_9SPIO</name>
<feature type="transmembrane region" description="Helical" evidence="1">
    <location>
        <begin position="168"/>
        <end position="189"/>
    </location>
</feature>
<evidence type="ECO:0000256" key="1">
    <source>
        <dbReference type="SAM" id="Phobius"/>
    </source>
</evidence>
<dbReference type="AlphaFoldDB" id="V5WL54"/>
<dbReference type="InterPro" id="IPR010721">
    <property type="entry name" value="UstE-like"/>
</dbReference>
<feature type="transmembrane region" description="Helical" evidence="1">
    <location>
        <begin position="289"/>
        <end position="307"/>
    </location>
</feature>
<keyword evidence="1" id="KW-0812">Transmembrane</keyword>
<evidence type="ECO:0000313" key="2">
    <source>
        <dbReference type="EMBL" id="AHC15926.1"/>
    </source>
</evidence>
<keyword evidence="3" id="KW-1185">Reference proteome</keyword>
<dbReference type="Pfam" id="PF06966">
    <property type="entry name" value="DUF1295"/>
    <property type="match status" value="1"/>
</dbReference>
<proteinExistence type="predicted"/>
<dbReference type="PANTHER" id="PTHR32251">
    <property type="entry name" value="3-OXO-5-ALPHA-STEROID 4-DEHYDROGENASE"/>
    <property type="match status" value="1"/>
</dbReference>
<dbReference type="Gene3D" id="1.20.120.1630">
    <property type="match status" value="1"/>
</dbReference>
<dbReference type="STRING" id="1307761.L21SP2_2574"/>
<dbReference type="PANTHER" id="PTHR32251:SF23">
    <property type="entry name" value="3-OXO-5-ALPHA-STEROID 4-DEHYDROGENASE (DUF1295)"/>
    <property type="match status" value="1"/>
</dbReference>
<organism evidence="2 3">
    <name type="scientific">Salinispira pacifica</name>
    <dbReference type="NCBI Taxonomy" id="1307761"/>
    <lineage>
        <taxon>Bacteria</taxon>
        <taxon>Pseudomonadati</taxon>
        <taxon>Spirochaetota</taxon>
        <taxon>Spirochaetia</taxon>
        <taxon>Spirochaetales</taxon>
        <taxon>Spirochaetaceae</taxon>
        <taxon>Salinispira</taxon>
    </lineage>
</organism>
<feature type="transmembrane region" description="Helical" evidence="1">
    <location>
        <begin position="81"/>
        <end position="99"/>
    </location>
</feature>
<dbReference type="EMBL" id="CP006939">
    <property type="protein sequence ID" value="AHC15926.1"/>
    <property type="molecule type" value="Genomic_DNA"/>
</dbReference>
<keyword evidence="1" id="KW-0472">Membrane</keyword>
<reference evidence="2 3" key="1">
    <citation type="journal article" date="2015" name="Stand. Genomic Sci.">
        <title>Complete genome sequence and description of Salinispira pacifica gen. nov., sp. nov., a novel spirochaete isolated form a hypersaline microbial mat.</title>
        <authorList>
            <person name="Ben Hania W."/>
            <person name="Joseph M."/>
            <person name="Schumann P."/>
            <person name="Bunk B."/>
            <person name="Fiebig A."/>
            <person name="Sproer C."/>
            <person name="Klenk H.P."/>
            <person name="Fardeau M.L."/>
            <person name="Spring S."/>
        </authorList>
    </citation>
    <scope>NUCLEOTIDE SEQUENCE [LARGE SCALE GENOMIC DNA]</scope>
    <source>
        <strain evidence="2 3">L21-RPul-D2</strain>
    </source>
</reference>
<keyword evidence="1" id="KW-1133">Transmembrane helix</keyword>
<evidence type="ECO:0000313" key="3">
    <source>
        <dbReference type="Proteomes" id="UP000018680"/>
    </source>
</evidence>
<dbReference type="eggNOG" id="COG3752">
    <property type="taxonomic scope" value="Bacteria"/>
</dbReference>
<dbReference type="KEGG" id="slr:L21SP2_2574"/>
<dbReference type="HOGENOM" id="CLU_043418_0_1_12"/>
<sequence>MLAAAAVLFAAMGALAYSGSVVQIPEKASALELVILISLSLGIMSFLFGMITSDYSWVDRLWSTAPVLFAWIYALKADFSPIVLLPVIVVSLWGARLTFNFARRGGYSGMEDYRWPILRKRIGNEWLWQLFNLLFICGFQIGLFILFTSPLAPLSRMSAAVSGSVSDLFTAIPPAGYAALAAMLFFIGLETVADQQQWDFHKAKALSKAAKTPVAGKTTGAGKPREEDAQWLAAYPWKDDISQGFLSSGLFSIIRHPNYLGELGVWWSLYLFSAAVQATLFHWSISGAVLLSVLFVGSTAFTEGITASKYPEYERFQASTPALIPLNLKGGSSAAREDS</sequence>
<feature type="transmembrane region" description="Helical" evidence="1">
    <location>
        <begin position="28"/>
        <end position="50"/>
    </location>
</feature>
<accession>V5WL54</accession>
<feature type="transmembrane region" description="Helical" evidence="1">
    <location>
        <begin position="126"/>
        <end position="148"/>
    </location>
</feature>
<dbReference type="Proteomes" id="UP000018680">
    <property type="component" value="Chromosome"/>
</dbReference>
<gene>
    <name evidence="2" type="ORF">L21SP2_2574</name>
</gene>